<dbReference type="PANTHER" id="PTHR35910">
    <property type="entry name" value="2EXR DOMAIN-CONTAINING PROTEIN"/>
    <property type="match status" value="1"/>
</dbReference>
<feature type="domain" description="2EXR" evidence="1">
    <location>
        <begin position="5"/>
        <end position="111"/>
    </location>
</feature>
<name>A0A420TRL8_GIBIN</name>
<protein>
    <recommendedName>
        <fullName evidence="1">2EXR domain-containing protein</fullName>
    </recommendedName>
</protein>
<dbReference type="EMBL" id="MRDB01000010">
    <property type="protein sequence ID" value="RKL44170.1"/>
    <property type="molecule type" value="Genomic_DNA"/>
</dbReference>
<gene>
    <name evidence="2" type="ORF">BFJ72_g3903</name>
</gene>
<dbReference type="PANTHER" id="PTHR35910:SF1">
    <property type="entry name" value="2EXR DOMAIN-CONTAINING PROTEIN"/>
    <property type="match status" value="1"/>
</dbReference>
<evidence type="ECO:0000259" key="1">
    <source>
        <dbReference type="Pfam" id="PF20150"/>
    </source>
</evidence>
<reference evidence="2 3" key="1">
    <citation type="journal article" date="2018" name="Sci. Rep.">
        <title>Characterisation of pathogen-specific regions and novel effector candidates in Fusarium oxysporum f. sp. cepae.</title>
        <authorList>
            <person name="Armitage A.D."/>
            <person name="Taylor A."/>
            <person name="Sobczyk M.K."/>
            <person name="Baxter L."/>
            <person name="Greenfield B.P."/>
            <person name="Bates H.J."/>
            <person name="Wilson F."/>
            <person name="Jackson A.C."/>
            <person name="Ott S."/>
            <person name="Harrison R.J."/>
            <person name="Clarkson J.P."/>
        </authorList>
    </citation>
    <scope>NUCLEOTIDE SEQUENCE [LARGE SCALE GENOMIC DNA]</scope>
    <source>
        <strain evidence="2 3">Fp_A8</strain>
    </source>
</reference>
<accession>A0A420TRL8</accession>
<dbReference type="AlphaFoldDB" id="A0A420TRL8"/>
<dbReference type="Pfam" id="PF20150">
    <property type="entry name" value="2EXR"/>
    <property type="match status" value="1"/>
</dbReference>
<sequence>MASEFHLFSALPTELRLQVWKYAIQPDLPAAHILRVRVPGSDVPDYPQDTIRFARRRYTHRLLPPPGVGVAVPLRSKYLCGIENDGNLNISSYSIDAGLWTACHESRLTMKKHLSSAPWRYPYFPSWKGYYISGGGLMYITIRYSEDLVILQLDGFDFDKLDEETLHRLQDLRNIGIEYRPDWGIHLYDRNERGDKANAFNKIYLFGETVDKARVWIVDHNMRRKTGAPPCHEKRGQHFWSTENISFHGADRKFSSISIGLGKGVERLAHWEYVNPVADGEYSKSSLHFADRLHEWYETRLGGSIACTGTTLGLLGWDRL</sequence>
<comment type="caution">
    <text evidence="2">The sequence shown here is derived from an EMBL/GenBank/DDBJ whole genome shotgun (WGS) entry which is preliminary data.</text>
</comment>
<proteinExistence type="predicted"/>
<organism evidence="2 3">
    <name type="scientific">Gibberella intermedia</name>
    <name type="common">Bulb rot disease fungus</name>
    <name type="synonym">Fusarium proliferatum</name>
    <dbReference type="NCBI Taxonomy" id="948311"/>
    <lineage>
        <taxon>Eukaryota</taxon>
        <taxon>Fungi</taxon>
        <taxon>Dikarya</taxon>
        <taxon>Ascomycota</taxon>
        <taxon>Pezizomycotina</taxon>
        <taxon>Sordariomycetes</taxon>
        <taxon>Hypocreomycetidae</taxon>
        <taxon>Hypocreales</taxon>
        <taxon>Nectriaceae</taxon>
        <taxon>Fusarium</taxon>
        <taxon>Fusarium fujikuroi species complex</taxon>
    </lineage>
</organism>
<evidence type="ECO:0000313" key="2">
    <source>
        <dbReference type="EMBL" id="RKL44170.1"/>
    </source>
</evidence>
<dbReference type="InterPro" id="IPR045518">
    <property type="entry name" value="2EXR"/>
</dbReference>
<dbReference type="Proteomes" id="UP000283569">
    <property type="component" value="Unassembled WGS sequence"/>
</dbReference>
<evidence type="ECO:0000313" key="3">
    <source>
        <dbReference type="Proteomes" id="UP000283569"/>
    </source>
</evidence>